<protein>
    <recommendedName>
        <fullName evidence="1">DUF11 domain-containing protein</fullName>
    </recommendedName>
</protein>
<evidence type="ECO:0000313" key="3">
    <source>
        <dbReference type="Proteomes" id="UP000077066"/>
    </source>
</evidence>
<dbReference type="RefSeq" id="WP_066974022.1">
    <property type="nucleotide sequence ID" value="NZ_LWMT01000289.1"/>
</dbReference>
<dbReference type="STRING" id="55758.MBFIL_19160"/>
<dbReference type="Pfam" id="PF01345">
    <property type="entry name" value="DUF11"/>
    <property type="match status" value="2"/>
</dbReference>
<gene>
    <name evidence="2" type="ORF">MBFIL_19160</name>
</gene>
<feature type="domain" description="DUF11" evidence="1">
    <location>
        <begin position="1969"/>
        <end position="2075"/>
    </location>
</feature>
<dbReference type="OrthoDB" id="79648at2157"/>
<dbReference type="PANTHER" id="PTHR11319:SF35">
    <property type="entry name" value="OUTER MEMBRANE PROTEIN PMPC-RELATED"/>
    <property type="match status" value="1"/>
</dbReference>
<accession>A0A165YZI0</accession>
<dbReference type="SUPFAM" id="SSF51126">
    <property type="entry name" value="Pectin lyase-like"/>
    <property type="match status" value="1"/>
</dbReference>
<dbReference type="InterPro" id="IPR001434">
    <property type="entry name" value="OmcB-like_DUF11"/>
</dbReference>
<dbReference type="SUPFAM" id="SSF49464">
    <property type="entry name" value="Carboxypeptidase regulatory domain-like"/>
    <property type="match status" value="2"/>
</dbReference>
<dbReference type="InterPro" id="IPR008969">
    <property type="entry name" value="CarboxyPept-like_regulatory"/>
</dbReference>
<keyword evidence="3" id="KW-1185">Reference proteome</keyword>
<evidence type="ECO:0000313" key="2">
    <source>
        <dbReference type="EMBL" id="KZX10062.1"/>
    </source>
</evidence>
<name>A0A165YZI0_9EURY</name>
<reference evidence="2 3" key="1">
    <citation type="submission" date="2016-04" db="EMBL/GenBank/DDBJ databases">
        <title>Genome sequence of Methanobrevibacter filiformis DSM 11501.</title>
        <authorList>
            <person name="Poehlein A."/>
            <person name="Seedorf H."/>
            <person name="Daniel R."/>
        </authorList>
    </citation>
    <scope>NUCLEOTIDE SEQUENCE [LARGE SCALE GENOMIC DNA]</scope>
    <source>
        <strain evidence="2 3">DSM 11501</strain>
    </source>
</reference>
<comment type="caution">
    <text evidence="2">The sequence shown here is derived from an EMBL/GenBank/DDBJ whole genome shotgun (WGS) entry which is preliminary data.</text>
</comment>
<dbReference type="InterPro" id="IPR006626">
    <property type="entry name" value="PbH1"/>
</dbReference>
<dbReference type="PANTHER" id="PTHR11319">
    <property type="entry name" value="G PROTEIN-COUPLED RECEPTOR-RELATED"/>
    <property type="match status" value="1"/>
</dbReference>
<organism evidence="2 3">
    <name type="scientific">Methanobrevibacter filiformis</name>
    <dbReference type="NCBI Taxonomy" id="55758"/>
    <lineage>
        <taxon>Archaea</taxon>
        <taxon>Methanobacteriati</taxon>
        <taxon>Methanobacteriota</taxon>
        <taxon>Methanomada group</taxon>
        <taxon>Methanobacteria</taxon>
        <taxon>Methanobacteriales</taxon>
        <taxon>Methanobacteriaceae</taxon>
        <taxon>Methanobrevibacter</taxon>
    </lineage>
</organism>
<dbReference type="SMART" id="SM00710">
    <property type="entry name" value="PbH1"/>
    <property type="match status" value="16"/>
</dbReference>
<evidence type="ECO:0000259" key="1">
    <source>
        <dbReference type="Pfam" id="PF01345"/>
    </source>
</evidence>
<sequence length="2131" mass="228073">MYVYDVSIINSTFLNNNAPVNSVFYIGSYEEGSILTIKDSNFINNTGEYAHGVGEAYISNIIVTNSSFSNNNAADGPVGVVSFSSDNLTIKDSIFENNTALYDYGVMSIWSSNLNISNSSFINNHVLDGNYGVFYSMGGGSGGGDLTIVDSVFINNSAGKSFGAIHVTNYILNIISNSSFINNHELDGDYGVIYVYGVDDTSNVSLTIIADSVFINNSASQSFGAIHVMASNVNITNTNFINNTAIEGEGGALYCYLYDASLFINNSTFISNSAYYSGGALWISAVYISINDSVFLNNGVFYNNSANPNNYLGGGAIWAESNSFNLSDSNFTDNFDYTTGGALEITLFDYIPYLGLLINKNLLINNTIFSNNSANSGGAIHMLYLDNYWDNSFMYNSLNMYNSTFTNNSANGAGGGALYIDTEDDEISLNITTSNFINNMAIGYQGGDIYSTAHNLTISNSNFIGSTDSEAGGIYTSGDYTSIFHSNFTLTNLPIYFDGNYGTLYGSNVFNNNLPILINNGIEGTNISYNRIFNNTNKQESDIDLSTYDLEDNGTDYVLDYNWWGDNTPSIIANGNPFTPDKYFVVGITNATDVGSDGIALFNYTFGLNDNSSGTGSELPYFVTDVWVNVTSTGSVEVFSLSSFDPTGLTYISSFDARENGTIAVELNINAPQEVEFTFVTDNEVNTLDLFIDASVNDTIILNGENGTYHTNISINATLSNSVPISNKNVSFYIDVNGDFNGTGTADLVFIGTGITNNTGFVNITYLVNYTGNYSIFAFAFDSDNTTILAFNTTNLSFYPQNATIIAYNNTTSVGVYPTLIANVTGQVDGQLEGIKVNFIVNSSVVGSSITNSNGIAIFTYANTDFSSNFTYSVELDNGNYSAVNSSAEVFINKSNVNLNITVPPGSVGQVINITLNLTNLANNSYLVDGLFNVSAGEVNYTNVNFVNGLANVFYQIIAPISNLNVTVSGNNYYNSNNTNAVVNFTKANLGINVTVPRGSVGQVINVSLNLTNLANNSYFIDGLFNVSVGEVNYTNVNFTNGLATVSYQITTPGSNLNVSISGNNYYNSNYTIVNGLVLNSTLFINPIPDTKMNSSVSINGTLLDEKGAPISGVTVNLTVNNVNYNATTDASGKWNITYNIVSTGVINIVAEFIGNTNHAGAANSTHFDGLALNSTLVINPVTNTKLNSSVSINGTLLDKQGAPISGIIVKLTVNGVTYNVTTDASGKWNIIYRVVSTSVINIAAEFIGNDNYTAATNTTYFNGLALNSTLVINPVTNTKINSNITINGTLLDDKGAPISSATVNLTVNNVSYNATTDASGNWNITYHVVSTSVINIAAEFIGNDNYTAAANTTYFNGVALNSALIINLIPSTNVNSSVSINGSLLDEKGAPISDVTVVVTVNGVNYNTTTDVSGKWNIIYLVNSKELVNVVGEFIGNDNYTAAANRTYFNGAALNSTLIINPIPDTKINSNISINGSLFDENNNNNNNNTINNVTVVVTVNGVNYNTTTDASGKWNINYPVNSTGNINIVAEFNGNTNHTAAANSTNFNGVSLNSKLVINPVPDAKMNSNVSINGTLLDENNKAINNVTVVVTVNGVNYNTTTYASGKWNINYPVNSTGNINIVAEFNGNTNHTAAANSTNFNGVSLNSKLVINPVPDAKMNSNVSINGTLLDENNKAINNVTVVVTVNGVNYNTTTYASGNWGITYLVKSSGNINVVAEFNGNTNYATAVNSTTFNGLPLNSTLVINPVSGAKMNSSISINGTLLDENNNAISNVRIVVTVNGVNYNTTTDVSGKWNINYPVNSTDLVNIVAVFNGNDRYVSATNSTTFIVPNNVNISIIKIASINGINNSANAHFGDTIIYTISVMNNGVTITTGVLVTEIINNTKLKLNKTSATQGYYNNTNGLWTIGEIIAGKTVTLTINVTIIAIGNISNSANVSVSENNTNSNNKTTVNISVNDVNISMVMVSNVTEQNNPHYDDIVTYKITITNNGITDGHGVNITDILGNKLKFINYTTTDESIYDKNTEIWSIGTLKAGNNITLIITARINDIGEIENVAKINTNESNINNKTNSSIKFTVNDVNLTIVKTSNITESPLVKDYITYTIKITNNGLNTASNFNVLGRSSIIH</sequence>
<dbReference type="EMBL" id="LWMT01000289">
    <property type="protein sequence ID" value="KZX10062.1"/>
    <property type="molecule type" value="Genomic_DNA"/>
</dbReference>
<dbReference type="InterPro" id="IPR011050">
    <property type="entry name" value="Pectin_lyase_fold/virulence"/>
</dbReference>
<dbReference type="Proteomes" id="UP000077066">
    <property type="component" value="Unassembled WGS sequence"/>
</dbReference>
<proteinExistence type="predicted"/>
<dbReference type="PATRIC" id="fig|55758.3.peg.2135"/>
<feature type="domain" description="DUF11" evidence="1">
    <location>
        <begin position="1852"/>
        <end position="1956"/>
    </location>
</feature>